<evidence type="ECO:0000259" key="2">
    <source>
        <dbReference type="Pfam" id="PF00326"/>
    </source>
</evidence>
<dbReference type="GO" id="GO:0006508">
    <property type="term" value="P:proteolysis"/>
    <property type="evidence" value="ECO:0007669"/>
    <property type="project" value="InterPro"/>
</dbReference>
<evidence type="ECO:0000256" key="1">
    <source>
        <dbReference type="ARBA" id="ARBA00022801"/>
    </source>
</evidence>
<dbReference type="InterPro" id="IPR011042">
    <property type="entry name" value="6-blade_b-propeller_TolB-like"/>
</dbReference>
<dbReference type="GO" id="GO:0004252">
    <property type="term" value="F:serine-type endopeptidase activity"/>
    <property type="evidence" value="ECO:0007669"/>
    <property type="project" value="TreeGrafter"/>
</dbReference>
<dbReference type="EMBL" id="QUAH01000004">
    <property type="protein sequence ID" value="RFT16155.1"/>
    <property type="molecule type" value="Genomic_DNA"/>
</dbReference>
<reference evidence="3 4" key="1">
    <citation type="submission" date="2018-08" db="EMBL/GenBank/DDBJ databases">
        <title>Genome analysis of the thermophilic bacterium of the candidate phylum Aminicenantes from deep subsurface aquifer revealed its physiology and ecological role.</title>
        <authorList>
            <person name="Kadnikov V.V."/>
            <person name="Mardanov A.V."/>
            <person name="Beletsky A.V."/>
            <person name="Karnachuk O.V."/>
            <person name="Ravin N.V."/>
        </authorList>
    </citation>
    <scope>NUCLEOTIDE SEQUENCE [LARGE SCALE GENOMIC DNA]</scope>
    <source>
        <strain evidence="3">BY38</strain>
    </source>
</reference>
<keyword evidence="3" id="KW-0031">Aminopeptidase</keyword>
<dbReference type="InterPro" id="IPR001375">
    <property type="entry name" value="Peptidase_S9_cat"/>
</dbReference>
<organism evidence="3 4">
    <name type="scientific">Candidatus Saccharicenans subterraneus</name>
    <dbReference type="NCBI Taxonomy" id="2508984"/>
    <lineage>
        <taxon>Bacteria</taxon>
        <taxon>Candidatus Aminicenantota</taxon>
        <taxon>Candidatus Aminicenantia</taxon>
        <taxon>Candidatus Aminicenantales</taxon>
        <taxon>Candidatus Saccharicenantaceae</taxon>
        <taxon>Candidatus Saccharicenans</taxon>
    </lineage>
</organism>
<keyword evidence="1" id="KW-0378">Hydrolase</keyword>
<dbReference type="AlphaFoldDB" id="A0A3E2BN17"/>
<dbReference type="SUPFAM" id="SSF82171">
    <property type="entry name" value="DPP6 N-terminal domain-like"/>
    <property type="match status" value="1"/>
</dbReference>
<dbReference type="Pfam" id="PF00326">
    <property type="entry name" value="Peptidase_S9"/>
    <property type="match status" value="1"/>
</dbReference>
<protein>
    <submittedName>
        <fullName evidence="3">Dipeptidyl aminopeptidase/acylaminoacyl-peptidase</fullName>
    </submittedName>
</protein>
<dbReference type="PANTHER" id="PTHR42776">
    <property type="entry name" value="SERINE PEPTIDASE S9 FAMILY MEMBER"/>
    <property type="match status" value="1"/>
</dbReference>
<dbReference type="Gene3D" id="2.120.10.30">
    <property type="entry name" value="TolB, C-terminal domain"/>
    <property type="match status" value="1"/>
</dbReference>
<gene>
    <name evidence="3" type="ORF">OP8BY_1759</name>
</gene>
<keyword evidence="3" id="KW-0645">Protease</keyword>
<dbReference type="GO" id="GO:0004177">
    <property type="term" value="F:aminopeptidase activity"/>
    <property type="evidence" value="ECO:0007669"/>
    <property type="project" value="UniProtKB-KW"/>
</dbReference>
<name>A0A3E2BN17_9BACT</name>
<evidence type="ECO:0000313" key="4">
    <source>
        <dbReference type="Proteomes" id="UP000257323"/>
    </source>
</evidence>
<evidence type="ECO:0000313" key="3">
    <source>
        <dbReference type="EMBL" id="RFT16155.1"/>
    </source>
</evidence>
<proteinExistence type="predicted"/>
<dbReference type="Gene3D" id="3.40.50.1820">
    <property type="entry name" value="alpha/beta hydrolase"/>
    <property type="match status" value="1"/>
</dbReference>
<sequence length="803" mass="90242">MKRQKSPFLIPFLALLLIVTASPIQLVAQEPYKLPPKEIVDILSAPPLPMVSFDPTRQTMLLSYYESMPSIEEVSRPFYRLAGIRITPHNNSRQVLRTFTRFVLKDIKSGREIPVNIPEEPRYGSPEWSPDGKLLAFPRYLDNGQELWVAEARTGQARKVFGPELNSVASDGFAWWPDSQSLLIMSNPEGRGPEPAAPRVPVGPNIQETSGKFAQVATFQDLLRTPYDEKLFEYYATAQVARLDLKTGHLQKIGLPGIYQFVTPSPDGKFLLVKKIKKPFSYSVPYLSFPHTLEIWDERGQLAKVIADLPAAEEVPRNGVPTGPRSAGWQPLRPATLVWVEALDGGDPEKTTEHRDRVLALETPFSGDPVELFRLPQRFQGIIWLGQPGQGLVNEFEWRKRWRTTYHFDSARPGVLRKIFDLSAQDQYNDPGRPVMVPTNSGDLVALQDGDFIYLNGNGASPEGDRPFLDRFNLKTLKKTRLFHCARGVYESFVAFAGNSRERIITSFESPTVPPNYYLVELKTHKKTALTSFADPAPQLTAVKKQLIKYRRDDGVELSGTLYLPPGYKEGERLPVVVWAYPMEYNDPATAGQVRGSPYRFTFYRGASQLFFLTQGYAVLDNAQMPVVGDPKTMNDTFIPQIVANAKAAIDILDQMGIADRKRVGVGGHSYGAFMTANLLAHSDLFAAGIARSGAYNRTLTPFGFQNERRTLWEAPDLYLKVSPFMYANKINEPILLIHGEADNNSGTFPIQSERLFAALKGFGATARLVMLPYESHGYSARESVLHVLAEMIEWFDRYVKKK</sequence>
<feature type="domain" description="Peptidase S9 prolyl oligopeptidase catalytic" evidence="2">
    <location>
        <begin position="647"/>
        <end position="802"/>
    </location>
</feature>
<dbReference type="Proteomes" id="UP000257323">
    <property type="component" value="Unassembled WGS sequence"/>
</dbReference>
<dbReference type="InterPro" id="IPR029058">
    <property type="entry name" value="AB_hydrolase_fold"/>
</dbReference>
<comment type="caution">
    <text evidence="3">The sequence shown here is derived from an EMBL/GenBank/DDBJ whole genome shotgun (WGS) entry which is preliminary data.</text>
</comment>
<dbReference type="PANTHER" id="PTHR42776:SF28">
    <property type="entry name" value="GLUTAMYL ENDOPEPTIDASE, CHLOROPLASTIC-RELATED"/>
    <property type="match status" value="1"/>
</dbReference>
<dbReference type="SUPFAM" id="SSF53474">
    <property type="entry name" value="alpha/beta-Hydrolases"/>
    <property type="match status" value="1"/>
</dbReference>
<accession>A0A3E2BN17</accession>